<evidence type="ECO:0000313" key="2">
    <source>
        <dbReference type="Proteomes" id="UP000438760"/>
    </source>
</evidence>
<dbReference type="OrthoDB" id="1191296at2"/>
<gene>
    <name evidence="1" type="ORF">GJV76_15600</name>
</gene>
<dbReference type="Proteomes" id="UP000438760">
    <property type="component" value="Unassembled WGS sequence"/>
</dbReference>
<dbReference type="AlphaFoldDB" id="A0A6I3LS38"/>
<reference evidence="1 2" key="1">
    <citation type="submission" date="2019-11" db="EMBL/GenBank/DDBJ databases">
        <title>Genome of Strain BIT-d1.</title>
        <authorList>
            <person name="Yang Y."/>
        </authorList>
    </citation>
    <scope>NUCLEOTIDE SEQUENCE [LARGE SCALE GENOMIC DNA]</scope>
    <source>
        <strain evidence="1 2">BIT-d1</strain>
    </source>
</reference>
<dbReference type="RefSeq" id="WP_155093497.1">
    <property type="nucleotide sequence ID" value="NZ_CP102754.1"/>
</dbReference>
<accession>A0A6I3LS38</accession>
<organism evidence="1 2">
    <name type="scientific">Myroides albus</name>
    <dbReference type="NCBI Taxonomy" id="2562892"/>
    <lineage>
        <taxon>Bacteria</taxon>
        <taxon>Pseudomonadati</taxon>
        <taxon>Bacteroidota</taxon>
        <taxon>Flavobacteriia</taxon>
        <taxon>Flavobacteriales</taxon>
        <taxon>Flavobacteriaceae</taxon>
        <taxon>Myroides</taxon>
    </lineage>
</organism>
<keyword evidence="2" id="KW-1185">Reference proteome</keyword>
<dbReference type="EMBL" id="WMJX01000123">
    <property type="protein sequence ID" value="MTG99521.1"/>
    <property type="molecule type" value="Genomic_DNA"/>
</dbReference>
<proteinExistence type="predicted"/>
<name>A0A6I3LS38_9FLAO</name>
<sequence length="58" mass="6978">MIRRGKFGKAIEMDIKDIKRKFGGKYNEGMKDMIDYAIDNDYITSKEGKRLKRKYLYH</sequence>
<protein>
    <submittedName>
        <fullName evidence="1">Uncharacterized protein</fullName>
    </submittedName>
</protein>
<comment type="caution">
    <text evidence="1">The sequence shown here is derived from an EMBL/GenBank/DDBJ whole genome shotgun (WGS) entry which is preliminary data.</text>
</comment>
<evidence type="ECO:0000313" key="1">
    <source>
        <dbReference type="EMBL" id="MTG99521.1"/>
    </source>
</evidence>